<organism evidence="2">
    <name type="scientific">Bacteroides faecis</name>
    <dbReference type="NCBI Taxonomy" id="674529"/>
    <lineage>
        <taxon>Bacteria</taxon>
        <taxon>Pseudomonadati</taxon>
        <taxon>Bacteroidota</taxon>
        <taxon>Bacteroidia</taxon>
        <taxon>Bacteroidales</taxon>
        <taxon>Bacteroidaceae</taxon>
        <taxon>Bacteroides</taxon>
    </lineage>
</organism>
<evidence type="ECO:0000259" key="1">
    <source>
        <dbReference type="PROSITE" id="PS50943"/>
    </source>
</evidence>
<dbReference type="InterPro" id="IPR001387">
    <property type="entry name" value="Cro/C1-type_HTH"/>
</dbReference>
<dbReference type="CDD" id="cd00093">
    <property type="entry name" value="HTH_XRE"/>
    <property type="match status" value="1"/>
</dbReference>
<dbReference type="EMBL" id="CACRSZ010000001">
    <property type="protein sequence ID" value="VYS74061.1"/>
    <property type="molecule type" value="Genomic_DNA"/>
</dbReference>
<dbReference type="SUPFAM" id="SSF47413">
    <property type="entry name" value="lambda repressor-like DNA-binding domains"/>
    <property type="match status" value="1"/>
</dbReference>
<feature type="domain" description="HTH cro/C1-type" evidence="1">
    <location>
        <begin position="39"/>
        <end position="61"/>
    </location>
</feature>
<reference evidence="2" key="1">
    <citation type="submission" date="2019-11" db="EMBL/GenBank/DDBJ databases">
        <authorList>
            <person name="Feng L."/>
        </authorList>
    </citation>
    <scope>NUCLEOTIDE SEQUENCE</scope>
    <source>
        <strain evidence="2">BfaecisLFYP10</strain>
    </source>
</reference>
<gene>
    <name evidence="2" type="ORF">BFLFYP10_00125</name>
</gene>
<name>A0A6N2R1R8_9BACE</name>
<dbReference type="Pfam" id="PF13443">
    <property type="entry name" value="HTH_26"/>
    <property type="match status" value="1"/>
</dbReference>
<dbReference type="RefSeq" id="WP_156729227.1">
    <property type="nucleotide sequence ID" value="NZ_CACRSZ010000001.1"/>
</dbReference>
<proteinExistence type="predicted"/>
<dbReference type="AlphaFoldDB" id="A0A6N2R1R8"/>
<sequence>MDIKSVIKAHGYTIERIANEWESKNGKSITRGALSQSINNNPTIDTLQKIANVIGCKVGDFFADELDNAIRCPNCGAKLELKQKED</sequence>
<evidence type="ECO:0000313" key="2">
    <source>
        <dbReference type="EMBL" id="VYS74061.1"/>
    </source>
</evidence>
<dbReference type="PROSITE" id="PS50943">
    <property type="entry name" value="HTH_CROC1"/>
    <property type="match status" value="1"/>
</dbReference>
<dbReference type="InterPro" id="IPR010982">
    <property type="entry name" value="Lambda_DNA-bd_dom_sf"/>
</dbReference>
<dbReference type="GO" id="GO:0003677">
    <property type="term" value="F:DNA binding"/>
    <property type="evidence" value="ECO:0007669"/>
    <property type="project" value="InterPro"/>
</dbReference>
<protein>
    <recommendedName>
        <fullName evidence="1">HTH cro/C1-type domain-containing protein</fullName>
    </recommendedName>
</protein>
<dbReference type="Gene3D" id="1.10.260.40">
    <property type="entry name" value="lambda repressor-like DNA-binding domains"/>
    <property type="match status" value="1"/>
</dbReference>
<accession>A0A6N2R1R8</accession>